<dbReference type="GeneTree" id="ENSGT00940000161627"/>
<evidence type="ECO:0000256" key="1">
    <source>
        <dbReference type="SAM" id="SignalP"/>
    </source>
</evidence>
<dbReference type="AlphaFoldDB" id="A0A7N9IA83"/>
<keyword evidence="1" id="KW-0732">Signal</keyword>
<name>A0A7N9IA83_MACFA</name>
<reference evidence="2" key="3">
    <citation type="submission" date="2025-09" db="UniProtKB">
        <authorList>
            <consortium name="Ensembl"/>
        </authorList>
    </citation>
    <scope>IDENTIFICATION</scope>
</reference>
<evidence type="ECO:0000313" key="3">
    <source>
        <dbReference type="Proteomes" id="UP000233100"/>
    </source>
</evidence>
<dbReference type="Ensembl" id="ENSMFAT00000075508.1">
    <property type="protein sequence ID" value="ENSMFAP00000047927.1"/>
    <property type="gene ID" value="ENSMFAG00000058947.1"/>
</dbReference>
<accession>A0A7N9IA83</accession>
<reference evidence="2" key="2">
    <citation type="submission" date="2025-08" db="UniProtKB">
        <authorList>
            <consortium name="Ensembl"/>
        </authorList>
    </citation>
    <scope>IDENTIFICATION</scope>
</reference>
<evidence type="ECO:0008006" key="4">
    <source>
        <dbReference type="Google" id="ProtNLM"/>
    </source>
</evidence>
<keyword evidence="3" id="KW-1185">Reference proteome</keyword>
<feature type="chain" id="PRO_5031077406" description="Secreted protein" evidence="1">
    <location>
        <begin position="30"/>
        <end position="108"/>
    </location>
</feature>
<reference evidence="2 3" key="1">
    <citation type="submission" date="2013-03" db="EMBL/GenBank/DDBJ databases">
        <authorList>
            <person name="Warren W."/>
            <person name="Wilson R.K."/>
        </authorList>
    </citation>
    <scope>NUCLEOTIDE SEQUENCE</scope>
</reference>
<dbReference type="PANTHER" id="PTHR46254">
    <property type="entry name" value="PROTEIN GVQW1-RELATED"/>
    <property type="match status" value="1"/>
</dbReference>
<evidence type="ECO:0000313" key="2">
    <source>
        <dbReference type="Ensembl" id="ENSMFAP00000047927.1"/>
    </source>
</evidence>
<proteinExistence type="predicted"/>
<dbReference type="Proteomes" id="UP000233100">
    <property type="component" value="Chromosome 16"/>
</dbReference>
<dbReference type="PANTHER" id="PTHR46254:SF6">
    <property type="entry name" value="HIGH MOBILITY GROUP AT-HOOK 2"/>
    <property type="match status" value="1"/>
</dbReference>
<organism evidence="2 3">
    <name type="scientific">Macaca fascicularis</name>
    <name type="common">Crab-eating macaque</name>
    <name type="synonym">Cynomolgus monkey</name>
    <dbReference type="NCBI Taxonomy" id="9541"/>
    <lineage>
        <taxon>Eukaryota</taxon>
        <taxon>Metazoa</taxon>
        <taxon>Chordata</taxon>
        <taxon>Craniata</taxon>
        <taxon>Vertebrata</taxon>
        <taxon>Euteleostomi</taxon>
        <taxon>Mammalia</taxon>
        <taxon>Eutheria</taxon>
        <taxon>Euarchontoglires</taxon>
        <taxon>Primates</taxon>
        <taxon>Haplorrhini</taxon>
        <taxon>Catarrhini</taxon>
        <taxon>Cercopithecidae</taxon>
        <taxon>Cercopithecinae</taxon>
        <taxon>Macaca</taxon>
    </lineage>
</organism>
<sequence>MDFLSDFMLWSIKWSMFFCLFFFFFETESHPVAQAGVQWHDLGVLQPLPLGFKGFSRLSLLSSWDYRRSPPRLGKFCIFSRDGVSPCWSGWSRTPDLVIHPPRPPNNF</sequence>
<protein>
    <recommendedName>
        <fullName evidence="4">Secreted protein</fullName>
    </recommendedName>
</protein>
<feature type="signal peptide" evidence="1">
    <location>
        <begin position="1"/>
        <end position="29"/>
    </location>
</feature>